<evidence type="ECO:0000313" key="1">
    <source>
        <dbReference type="EMBL" id="KAK8838537.1"/>
    </source>
</evidence>
<accession>A0ABR2GX86</accession>
<proteinExistence type="predicted"/>
<dbReference type="EMBL" id="JAPFFF010000055">
    <property type="protein sequence ID" value="KAK8838537.1"/>
    <property type="molecule type" value="Genomic_DNA"/>
</dbReference>
<name>A0ABR2GX86_9EUKA</name>
<gene>
    <name evidence="1" type="ORF">M9Y10_033166</name>
</gene>
<protein>
    <submittedName>
        <fullName evidence="1">Uncharacterized protein</fullName>
    </submittedName>
</protein>
<comment type="caution">
    <text evidence="1">The sequence shown here is derived from an EMBL/GenBank/DDBJ whole genome shotgun (WGS) entry which is preliminary data.</text>
</comment>
<keyword evidence="2" id="KW-1185">Reference proteome</keyword>
<organism evidence="1 2">
    <name type="scientific">Tritrichomonas musculus</name>
    <dbReference type="NCBI Taxonomy" id="1915356"/>
    <lineage>
        <taxon>Eukaryota</taxon>
        <taxon>Metamonada</taxon>
        <taxon>Parabasalia</taxon>
        <taxon>Tritrichomonadida</taxon>
        <taxon>Tritrichomonadidae</taxon>
        <taxon>Tritrichomonas</taxon>
    </lineage>
</organism>
<dbReference type="Proteomes" id="UP001470230">
    <property type="component" value="Unassembled WGS sequence"/>
</dbReference>
<evidence type="ECO:0000313" key="2">
    <source>
        <dbReference type="Proteomes" id="UP001470230"/>
    </source>
</evidence>
<sequence>MFQFYDGNEEMIINYNFAAISLFFSEELLVDVPIFHTDNLFFYLNNTSLTAICNGQRIVVDITPIFSKKLSKLLYLKNNITSAFSNADIYNIFQNCKPILLILYANDIITIDISINI</sequence>
<reference evidence="1 2" key="1">
    <citation type="submission" date="2024-04" db="EMBL/GenBank/DDBJ databases">
        <title>Tritrichomonas musculus Genome.</title>
        <authorList>
            <person name="Alves-Ferreira E."/>
            <person name="Grigg M."/>
            <person name="Lorenzi H."/>
            <person name="Galac M."/>
        </authorList>
    </citation>
    <scope>NUCLEOTIDE SEQUENCE [LARGE SCALE GENOMIC DNA]</scope>
    <source>
        <strain evidence="1 2">EAF2021</strain>
    </source>
</reference>